<dbReference type="Pfam" id="PF06418">
    <property type="entry name" value="CTP_synth_N"/>
    <property type="match status" value="1"/>
</dbReference>
<dbReference type="CDD" id="cd03113">
    <property type="entry name" value="CTPS_N"/>
    <property type="match status" value="1"/>
</dbReference>
<evidence type="ECO:0000313" key="12">
    <source>
        <dbReference type="EMBL" id="BDT02854.1"/>
    </source>
</evidence>
<dbReference type="InterPro" id="IPR033828">
    <property type="entry name" value="GATase1_CTP_Synthase"/>
</dbReference>
<feature type="domain" description="CTP synthase N-terminal" evidence="11">
    <location>
        <begin position="4"/>
        <end position="268"/>
    </location>
</feature>
<feature type="domain" description="Glutamine amidotransferase" evidence="10">
    <location>
        <begin position="303"/>
        <end position="529"/>
    </location>
</feature>
<keyword evidence="7 9" id="KW-0665">Pyrimidine biosynthesis</keyword>
<feature type="binding site" evidence="9">
    <location>
        <begin position="189"/>
        <end position="194"/>
    </location>
    <ligand>
        <name>CTP</name>
        <dbReference type="ChEBI" id="CHEBI:37563"/>
        <note>allosteric inhibitor</note>
    </ligand>
</feature>
<evidence type="ECO:0000256" key="6">
    <source>
        <dbReference type="ARBA" id="ARBA00022962"/>
    </source>
</evidence>
<feature type="binding site" evidence="9">
    <location>
        <position position="14"/>
    </location>
    <ligand>
        <name>CTP</name>
        <dbReference type="ChEBI" id="CHEBI:37563"/>
        <note>allosteric inhibitor</note>
    </ligand>
</feature>
<feature type="active site" evidence="9">
    <location>
        <position position="512"/>
    </location>
</feature>
<dbReference type="RefSeq" id="WP_281749063.1">
    <property type="nucleotide sequence ID" value="NZ_AP026933.1"/>
</dbReference>
<dbReference type="SUPFAM" id="SSF52540">
    <property type="entry name" value="P-loop containing nucleoside triphosphate hydrolases"/>
    <property type="match status" value="1"/>
</dbReference>
<dbReference type="InterPro" id="IPR027417">
    <property type="entry name" value="P-loop_NTPase"/>
</dbReference>
<comment type="miscellaneous">
    <text evidence="9">CTPSs have evolved a hybrid strategy for distinguishing between UTP and CTP. The overlapping regions of the product feedback inhibitory and substrate sites recognize a common feature in both compounds, the triphosphate moiety. To differentiate isosteric substrate and product pyrimidine rings, an additional pocket far from the expected kinase/ligase catalytic site, specifically recognizes the cytosine and ribose portions of the product inhibitor.</text>
</comment>
<evidence type="ECO:0000256" key="5">
    <source>
        <dbReference type="ARBA" id="ARBA00022840"/>
    </source>
</evidence>
<feature type="active site" evidence="9">
    <location>
        <position position="510"/>
    </location>
</feature>
<feature type="binding site" evidence="9">
    <location>
        <position position="225"/>
    </location>
    <ligand>
        <name>UTP</name>
        <dbReference type="ChEBI" id="CHEBI:46398"/>
    </ligand>
</feature>
<keyword evidence="9" id="KW-0479">Metal-binding</keyword>
<comment type="catalytic activity">
    <reaction evidence="8 9">
        <text>UTP + L-glutamine + ATP + H2O = CTP + L-glutamate + ADP + phosphate + 2 H(+)</text>
        <dbReference type="Rhea" id="RHEA:26426"/>
        <dbReference type="ChEBI" id="CHEBI:15377"/>
        <dbReference type="ChEBI" id="CHEBI:15378"/>
        <dbReference type="ChEBI" id="CHEBI:29985"/>
        <dbReference type="ChEBI" id="CHEBI:30616"/>
        <dbReference type="ChEBI" id="CHEBI:37563"/>
        <dbReference type="ChEBI" id="CHEBI:43474"/>
        <dbReference type="ChEBI" id="CHEBI:46398"/>
        <dbReference type="ChEBI" id="CHEBI:58359"/>
        <dbReference type="ChEBI" id="CHEBI:456216"/>
        <dbReference type="EC" id="6.3.4.2"/>
    </reaction>
</comment>
<evidence type="ECO:0000256" key="2">
    <source>
        <dbReference type="ARBA" id="ARBA00007533"/>
    </source>
</evidence>
<comment type="activity regulation">
    <text evidence="9">Allosterically activated by GTP, when glutamine is the substrate; GTP has no effect on the reaction when ammonia is the substrate. The allosteric effector GTP functions by stabilizing the protein conformation that binds the tetrahedral intermediate(s) formed during glutamine hydrolysis. Inhibited by the product CTP, via allosteric rather than competitive inhibition.</text>
</comment>
<dbReference type="PANTHER" id="PTHR11550:SF0">
    <property type="entry name" value="CTP SYNTHASE-RELATED"/>
    <property type="match status" value="1"/>
</dbReference>
<keyword evidence="3 9" id="KW-0436">Ligase</keyword>
<feature type="binding site" evidence="9">
    <location>
        <begin position="189"/>
        <end position="194"/>
    </location>
    <ligand>
        <name>UTP</name>
        <dbReference type="ChEBI" id="CHEBI:46398"/>
    </ligand>
</feature>
<comment type="pathway">
    <text evidence="1 9">Pyrimidine metabolism; CTP biosynthesis via de novo pathway; CTP from UDP: step 2/2.</text>
</comment>
<protein>
    <recommendedName>
        <fullName evidence="9">CTP synthase</fullName>
        <ecNumber evidence="9">6.3.4.2</ecNumber>
    </recommendedName>
    <alternativeName>
        <fullName evidence="9">Cytidine 5'-triphosphate synthase</fullName>
    </alternativeName>
    <alternativeName>
        <fullName evidence="9">Cytidine triphosphate synthetase</fullName>
        <shortName evidence="9">CTP synthetase</shortName>
        <shortName evidence="9">CTPS</shortName>
    </alternativeName>
    <alternativeName>
        <fullName evidence="9">UTP--ammonia ligase</fullName>
    </alternativeName>
</protein>
<comment type="subunit">
    <text evidence="9">Homotetramer.</text>
</comment>
<evidence type="ECO:0000256" key="8">
    <source>
        <dbReference type="ARBA" id="ARBA00047781"/>
    </source>
</evidence>
<comment type="catalytic activity">
    <reaction evidence="9">
        <text>UTP + NH4(+) + ATP = CTP + ADP + phosphate + 2 H(+)</text>
        <dbReference type="Rhea" id="RHEA:16597"/>
        <dbReference type="ChEBI" id="CHEBI:15378"/>
        <dbReference type="ChEBI" id="CHEBI:28938"/>
        <dbReference type="ChEBI" id="CHEBI:30616"/>
        <dbReference type="ChEBI" id="CHEBI:37563"/>
        <dbReference type="ChEBI" id="CHEBI:43474"/>
        <dbReference type="ChEBI" id="CHEBI:46398"/>
        <dbReference type="ChEBI" id="CHEBI:456216"/>
    </reaction>
</comment>
<evidence type="ECO:0000256" key="4">
    <source>
        <dbReference type="ARBA" id="ARBA00022741"/>
    </source>
</evidence>
<dbReference type="InterPro" id="IPR017456">
    <property type="entry name" value="CTP_synthase_N"/>
</dbReference>
<keyword evidence="4 9" id="KW-0547">Nucleotide-binding</keyword>
<feature type="binding site" evidence="9">
    <location>
        <begin position="15"/>
        <end position="20"/>
    </location>
    <ligand>
        <name>ATP</name>
        <dbReference type="ChEBI" id="CHEBI:30616"/>
    </ligand>
</feature>
<feature type="binding site" evidence="9">
    <location>
        <position position="14"/>
    </location>
    <ligand>
        <name>UTP</name>
        <dbReference type="ChEBI" id="CHEBI:46398"/>
    </ligand>
</feature>
<feature type="region of interest" description="Amidoligase domain" evidence="9">
    <location>
        <begin position="1"/>
        <end position="268"/>
    </location>
</feature>
<feature type="binding site" evidence="9">
    <location>
        <position position="463"/>
    </location>
    <ligand>
        <name>L-glutamine</name>
        <dbReference type="ChEBI" id="CHEBI:58359"/>
    </ligand>
</feature>
<keyword evidence="9" id="KW-0460">Magnesium</keyword>
<dbReference type="EC" id="6.3.4.2" evidence="9"/>
<dbReference type="InterPro" id="IPR017926">
    <property type="entry name" value="GATASE"/>
</dbReference>
<dbReference type="SUPFAM" id="SSF52317">
    <property type="entry name" value="Class I glutamine amidotransferase-like"/>
    <property type="match status" value="1"/>
</dbReference>
<dbReference type="Gene3D" id="3.40.50.300">
    <property type="entry name" value="P-loop containing nucleotide triphosphate hydrolases"/>
    <property type="match status" value="1"/>
</dbReference>
<comment type="similarity">
    <text evidence="2 9">Belongs to the CTP synthase family.</text>
</comment>
<evidence type="ECO:0000256" key="3">
    <source>
        <dbReference type="ARBA" id="ARBA00022598"/>
    </source>
</evidence>
<dbReference type="HAMAP" id="MF_01227">
    <property type="entry name" value="PyrG"/>
    <property type="match status" value="1"/>
</dbReference>
<dbReference type="Pfam" id="PF00117">
    <property type="entry name" value="GATase"/>
    <property type="match status" value="1"/>
</dbReference>
<feature type="binding site" evidence="9">
    <location>
        <position position="72"/>
    </location>
    <ligand>
        <name>ATP</name>
        <dbReference type="ChEBI" id="CHEBI:30616"/>
    </ligand>
</feature>
<evidence type="ECO:0000256" key="7">
    <source>
        <dbReference type="ARBA" id="ARBA00022975"/>
    </source>
</evidence>
<evidence type="ECO:0000259" key="11">
    <source>
        <dbReference type="Pfam" id="PF06418"/>
    </source>
</evidence>
<organism evidence="12 13">
    <name type="scientific">Spiroplasma ixodetis</name>
    <dbReference type="NCBI Taxonomy" id="2141"/>
    <lineage>
        <taxon>Bacteria</taxon>
        <taxon>Bacillati</taxon>
        <taxon>Mycoplasmatota</taxon>
        <taxon>Mollicutes</taxon>
        <taxon>Entomoplasmatales</taxon>
        <taxon>Spiroplasmataceae</taxon>
        <taxon>Spiroplasma</taxon>
    </lineage>
</organism>
<evidence type="ECO:0000259" key="10">
    <source>
        <dbReference type="Pfam" id="PF00117"/>
    </source>
</evidence>
<dbReference type="PANTHER" id="PTHR11550">
    <property type="entry name" value="CTP SYNTHASE"/>
    <property type="match status" value="1"/>
</dbReference>
<feature type="binding site" evidence="9">
    <location>
        <position position="355"/>
    </location>
    <ligand>
        <name>L-glutamine</name>
        <dbReference type="ChEBI" id="CHEBI:58359"/>
    </ligand>
</feature>
<name>A0ABM8BSM4_9MOLU</name>
<sequence>MNSKYIFITGGVVSSLGKGITAASLGRILKQKNIKIFMQKFDPYINVDPGTMSPYQHGEVYVTSDGAETDLDLGHYERFIDENLTRDSNITAGKVYQTVLKKERDGFYEGKTVQVVPHVTDEIKKHIFNSAINSKADVIITEIGGTVGDIESLAFIEAIRQVKNEKGHENVIVIHTTLIPYLHSVGEFKTKPSQHSVKEILSLGIQPDILVCRSETMPPDHIFDKLSLFCNIKRSHVLAIPDCDNIYKVPLSLEQQKIDEVVSELLKLNKTKPDMSEWHAIVKKLDNINQEVTVGIVAKYSNLSDAYLSVIESLKIAGYSLNTKVNYKIINAESLDSKNINSMLSPFQAIIVPGGFGNRGVEGKINAINYTRINKVPFLGLCLGMQLACIEYARNVCNLQDANSTEFNEKTKNPIFDLLRGKNKNDQIGGTLRLGNYPTTLINDSLAKSLYKQTIIIERHRHRYEFNNSYKTLLAKNGLIFSGIYNKEDLVEVIELPKEVHPFFIASQFHPEFTSRINKPNPLFLGLIKSIIKK</sequence>
<keyword evidence="6 9" id="KW-0315">Glutamine amidotransferase</keyword>
<gene>
    <name evidence="9 12" type="primary">pyrG</name>
    <name evidence="12" type="ORF">SHM_05000</name>
</gene>
<reference evidence="12 13" key="1">
    <citation type="journal article" date="2022" name="Front. Microbiol.">
        <title>Male-killing mechanisms vary between Spiroplasma species.</title>
        <authorList>
            <person name="Arai H."/>
            <person name="Inoue M."/>
            <person name="Kageyama D."/>
        </authorList>
    </citation>
    <scope>NUCLEOTIDE SEQUENCE [LARGE SCALE GENOMIC DNA]</scope>
    <source>
        <strain evidence="13">sHm</strain>
    </source>
</reference>
<feature type="binding site" evidence="9">
    <location>
        <position position="55"/>
    </location>
    <ligand>
        <name>L-glutamine</name>
        <dbReference type="ChEBI" id="CHEBI:58359"/>
    </ligand>
</feature>
<comment type="catalytic activity">
    <reaction evidence="9">
        <text>L-glutamine + H2O = L-glutamate + NH4(+)</text>
        <dbReference type="Rhea" id="RHEA:15889"/>
        <dbReference type="ChEBI" id="CHEBI:15377"/>
        <dbReference type="ChEBI" id="CHEBI:28938"/>
        <dbReference type="ChEBI" id="CHEBI:29985"/>
        <dbReference type="ChEBI" id="CHEBI:58359"/>
    </reaction>
</comment>
<evidence type="ECO:0000313" key="13">
    <source>
        <dbReference type="Proteomes" id="UP001163387"/>
    </source>
</evidence>
<dbReference type="InterPro" id="IPR029062">
    <property type="entry name" value="Class_I_gatase-like"/>
</dbReference>
<feature type="binding site" evidence="9">
    <location>
        <begin position="149"/>
        <end position="151"/>
    </location>
    <ligand>
        <name>CTP</name>
        <dbReference type="ChEBI" id="CHEBI:37563"/>
        <note>allosteric inhibitor</note>
    </ligand>
</feature>
<evidence type="ECO:0000256" key="1">
    <source>
        <dbReference type="ARBA" id="ARBA00005171"/>
    </source>
</evidence>
<feature type="binding site" evidence="9">
    <location>
        <position position="225"/>
    </location>
    <ligand>
        <name>CTP</name>
        <dbReference type="ChEBI" id="CHEBI:37563"/>
        <note>allosteric inhibitor</note>
    </ligand>
</feature>
<dbReference type="CDD" id="cd01746">
    <property type="entry name" value="GATase1_CTP_Synthase"/>
    <property type="match status" value="1"/>
</dbReference>
<feature type="active site" description="Nucleophile; for glutamine hydrolysis" evidence="9">
    <location>
        <position position="382"/>
    </location>
</feature>
<keyword evidence="13" id="KW-1185">Reference proteome</keyword>
<dbReference type="InterPro" id="IPR004468">
    <property type="entry name" value="CTP_synthase"/>
</dbReference>
<feature type="binding site" evidence="9">
    <location>
        <position position="142"/>
    </location>
    <ligand>
        <name>Mg(2+)</name>
        <dbReference type="ChEBI" id="CHEBI:18420"/>
    </ligand>
</feature>
<dbReference type="PROSITE" id="PS51273">
    <property type="entry name" value="GATASE_TYPE_1"/>
    <property type="match status" value="1"/>
</dbReference>
<accession>A0ABM8BSM4</accession>
<dbReference type="Gene3D" id="3.40.50.880">
    <property type="match status" value="1"/>
</dbReference>
<comment type="caution">
    <text evidence="9">Lacks conserved residue(s) required for the propagation of feature annotation.</text>
</comment>
<feature type="binding site" evidence="9">
    <location>
        <begin position="383"/>
        <end position="386"/>
    </location>
    <ligand>
        <name>L-glutamine</name>
        <dbReference type="ChEBI" id="CHEBI:58359"/>
    </ligand>
</feature>
<evidence type="ECO:0000256" key="9">
    <source>
        <dbReference type="HAMAP-Rule" id="MF_01227"/>
    </source>
</evidence>
<dbReference type="EMBL" id="AP026933">
    <property type="protein sequence ID" value="BDT02854.1"/>
    <property type="molecule type" value="Genomic_DNA"/>
</dbReference>
<keyword evidence="5 9" id="KW-0067">ATP-binding</keyword>
<dbReference type="NCBIfam" id="TIGR00337">
    <property type="entry name" value="PyrG"/>
    <property type="match status" value="1"/>
</dbReference>
<feature type="binding site" evidence="9">
    <location>
        <position position="406"/>
    </location>
    <ligand>
        <name>L-glutamine</name>
        <dbReference type="ChEBI" id="CHEBI:58359"/>
    </ligand>
</feature>
<feature type="binding site" evidence="9">
    <location>
        <position position="72"/>
    </location>
    <ligand>
        <name>Mg(2+)</name>
        <dbReference type="ChEBI" id="CHEBI:18420"/>
    </ligand>
</feature>
<dbReference type="Proteomes" id="UP001163387">
    <property type="component" value="Chromosome"/>
</dbReference>
<dbReference type="NCBIfam" id="NF003792">
    <property type="entry name" value="PRK05380.1"/>
    <property type="match status" value="1"/>
</dbReference>
<comment type="function">
    <text evidence="9">Catalyzes the ATP-dependent amination of UTP to CTP with either L-glutamine or ammonia as the source of nitrogen. Regulates intracellular CTP levels through interactions with the four ribonucleotide triphosphates.</text>
</comment>
<proteinExistence type="inferred from homology"/>